<feature type="region of interest" description="Disordered" evidence="1">
    <location>
        <begin position="141"/>
        <end position="187"/>
    </location>
</feature>
<evidence type="ECO:0000256" key="1">
    <source>
        <dbReference type="SAM" id="MobiDB-lite"/>
    </source>
</evidence>
<dbReference type="AlphaFoldDB" id="A0A3N4IPH2"/>
<evidence type="ECO:0000313" key="2">
    <source>
        <dbReference type="EMBL" id="RPA86638.1"/>
    </source>
</evidence>
<keyword evidence="3" id="KW-1185">Reference proteome</keyword>
<dbReference type="Proteomes" id="UP000275078">
    <property type="component" value="Unassembled WGS sequence"/>
</dbReference>
<protein>
    <submittedName>
        <fullName evidence="2">Uncharacterized protein</fullName>
    </submittedName>
</protein>
<gene>
    <name evidence="2" type="ORF">BJ508DRAFT_372867</name>
</gene>
<reference evidence="2 3" key="1">
    <citation type="journal article" date="2018" name="Nat. Ecol. Evol.">
        <title>Pezizomycetes genomes reveal the molecular basis of ectomycorrhizal truffle lifestyle.</title>
        <authorList>
            <person name="Murat C."/>
            <person name="Payen T."/>
            <person name="Noel B."/>
            <person name="Kuo A."/>
            <person name="Morin E."/>
            <person name="Chen J."/>
            <person name="Kohler A."/>
            <person name="Krizsan K."/>
            <person name="Balestrini R."/>
            <person name="Da Silva C."/>
            <person name="Montanini B."/>
            <person name="Hainaut M."/>
            <person name="Levati E."/>
            <person name="Barry K.W."/>
            <person name="Belfiori B."/>
            <person name="Cichocki N."/>
            <person name="Clum A."/>
            <person name="Dockter R.B."/>
            <person name="Fauchery L."/>
            <person name="Guy J."/>
            <person name="Iotti M."/>
            <person name="Le Tacon F."/>
            <person name="Lindquist E.A."/>
            <person name="Lipzen A."/>
            <person name="Malagnac F."/>
            <person name="Mello A."/>
            <person name="Molinier V."/>
            <person name="Miyauchi S."/>
            <person name="Poulain J."/>
            <person name="Riccioni C."/>
            <person name="Rubini A."/>
            <person name="Sitrit Y."/>
            <person name="Splivallo R."/>
            <person name="Traeger S."/>
            <person name="Wang M."/>
            <person name="Zifcakova L."/>
            <person name="Wipf D."/>
            <person name="Zambonelli A."/>
            <person name="Paolocci F."/>
            <person name="Nowrousian M."/>
            <person name="Ottonello S."/>
            <person name="Baldrian P."/>
            <person name="Spatafora J.W."/>
            <person name="Henrissat B."/>
            <person name="Nagy L.G."/>
            <person name="Aury J.M."/>
            <person name="Wincker P."/>
            <person name="Grigoriev I.V."/>
            <person name="Bonfante P."/>
            <person name="Martin F.M."/>
        </authorList>
    </citation>
    <scope>NUCLEOTIDE SEQUENCE [LARGE SCALE GENOMIC DNA]</scope>
    <source>
        <strain evidence="2 3">RN42</strain>
    </source>
</reference>
<accession>A0A3N4IPH2</accession>
<dbReference type="EMBL" id="ML119649">
    <property type="protein sequence ID" value="RPA86638.1"/>
    <property type="molecule type" value="Genomic_DNA"/>
</dbReference>
<evidence type="ECO:0000313" key="3">
    <source>
        <dbReference type="Proteomes" id="UP000275078"/>
    </source>
</evidence>
<sequence>MYRPSRLLGLGSRDPGLWDEPFQAEEFSKFEDDTATSLELLLVDHEPWTWESWFRVDVDQSKLTTHHSRPFEKLQQAMICQFSTTSTFETKILGFNSKSTSNYSLNNPTLGAGAADLRHSSSTTGDDTVSAPSFFSLASSRRQKYSERSMRQQPQKQMSKGKKRPEKARSTEGLVSCETDSPGGGRRCLARALEQGGSI</sequence>
<proteinExistence type="predicted"/>
<name>A0A3N4IPH2_ASCIM</name>
<organism evidence="2 3">
    <name type="scientific">Ascobolus immersus RN42</name>
    <dbReference type="NCBI Taxonomy" id="1160509"/>
    <lineage>
        <taxon>Eukaryota</taxon>
        <taxon>Fungi</taxon>
        <taxon>Dikarya</taxon>
        <taxon>Ascomycota</taxon>
        <taxon>Pezizomycotina</taxon>
        <taxon>Pezizomycetes</taxon>
        <taxon>Pezizales</taxon>
        <taxon>Ascobolaceae</taxon>
        <taxon>Ascobolus</taxon>
    </lineage>
</organism>